<keyword evidence="2" id="KW-1185">Reference proteome</keyword>
<organism evidence="1 2">
    <name type="scientific">Streptomyces phage Coruscant</name>
    <dbReference type="NCBI Taxonomy" id="2739834"/>
    <lineage>
        <taxon>Viruses</taxon>
        <taxon>Duplodnaviria</taxon>
        <taxon>Heunggongvirae</taxon>
        <taxon>Uroviricota</taxon>
        <taxon>Caudoviricetes</taxon>
        <taxon>Stanwilliamsviridae</taxon>
        <taxon>Boydwoodruffvirinae</taxon>
        <taxon>Coruscantvirus</taxon>
        <taxon>Coruscantvirus coruscant</taxon>
    </lineage>
</organism>
<evidence type="ECO:0000313" key="2">
    <source>
        <dbReference type="Proteomes" id="UP000515922"/>
    </source>
</evidence>
<dbReference type="Proteomes" id="UP000515922">
    <property type="component" value="Segment"/>
</dbReference>
<gene>
    <name evidence="1" type="ORF">HUN41_00234</name>
</gene>
<evidence type="ECO:0000313" key="1">
    <source>
        <dbReference type="EMBL" id="QMP84323.1"/>
    </source>
</evidence>
<reference evidence="1 2" key="1">
    <citation type="submission" date="2020-07" db="EMBL/GenBank/DDBJ databases">
        <title>Streptomyces phage Genome sequencing and assembly.</title>
        <authorList>
            <person name="Sharma V."/>
            <person name="Hardy A."/>
            <person name="Frunzke J."/>
        </authorList>
    </citation>
    <scope>NUCLEOTIDE SEQUENCE [LARGE SCALE GENOMIC DNA]</scope>
</reference>
<accession>A0A7G4AWD3</accession>
<proteinExistence type="predicted"/>
<dbReference type="EMBL" id="MT711976">
    <property type="protein sequence ID" value="QMP84323.1"/>
    <property type="molecule type" value="Genomic_DNA"/>
</dbReference>
<name>A0A7G4AWD3_9CAUD</name>
<sequence>MPEKYLTGWLALKYDEMEVDMRIKNRRTGRLAIIGLKRYSKFTIVDENGHVETLNNTDAEDWKKV</sequence>
<protein>
    <submittedName>
        <fullName evidence="1">Uncharacterized protein</fullName>
    </submittedName>
</protein>